<protein>
    <submittedName>
        <fullName evidence="3">Universal stress protein UspA</fullName>
    </submittedName>
</protein>
<evidence type="ECO:0000313" key="4">
    <source>
        <dbReference type="Proteomes" id="UP000287330"/>
    </source>
</evidence>
<evidence type="ECO:0000313" key="3">
    <source>
        <dbReference type="EMBL" id="RUO57257.1"/>
    </source>
</evidence>
<dbReference type="Proteomes" id="UP000287330">
    <property type="component" value="Unassembled WGS sequence"/>
</dbReference>
<gene>
    <name evidence="3" type="ORF">CWE25_06205</name>
</gene>
<dbReference type="PRINTS" id="PR01438">
    <property type="entry name" value="UNVRSLSTRESS"/>
</dbReference>
<evidence type="ECO:0000256" key="1">
    <source>
        <dbReference type="ARBA" id="ARBA00008791"/>
    </source>
</evidence>
<dbReference type="InterPro" id="IPR006015">
    <property type="entry name" value="Universal_stress_UspA"/>
</dbReference>
<sequence>MKHVIACIDESRIAHAVTQYATWSAQRLQTPLTLFHVLDELRYPVNSDMTGNIGLGSRESLLEELAELDERRNKLALEHGHHLLEAAKSHAEELGATDVHLRQRHGDLAESLGTLEDELRLLVIGLHGTKTCDSDRLGHQIETIVRNVRRPILAVPEQYKAPTNVMLAFDGSDVSRKGVKMLAESPLFVGMPIHVVMVGAATADANASVEAAVSHLQEYRHQVSYEIRAGEVESTLRDIQQERNIDMLIMGAYSHSKLRQLFMGSTTSKVLSRAKTPVLLLR</sequence>
<dbReference type="RefSeq" id="WP_110573959.1">
    <property type="nucleotide sequence ID" value="NZ_PIPV01000003.1"/>
</dbReference>
<dbReference type="CDD" id="cd00293">
    <property type="entry name" value="USP-like"/>
    <property type="match status" value="2"/>
</dbReference>
<dbReference type="Pfam" id="PF00582">
    <property type="entry name" value="Usp"/>
    <property type="match status" value="2"/>
</dbReference>
<dbReference type="SUPFAM" id="SSF52402">
    <property type="entry name" value="Adenine nucleotide alpha hydrolases-like"/>
    <property type="match status" value="2"/>
</dbReference>
<dbReference type="OrthoDB" id="9804721at2"/>
<accession>A0A432Y8J8</accession>
<dbReference type="EMBL" id="PIPV01000003">
    <property type="protein sequence ID" value="RUO57257.1"/>
    <property type="molecule type" value="Genomic_DNA"/>
</dbReference>
<name>A0A432Y8J8_9GAMM</name>
<organism evidence="3 4">
    <name type="scientific">Idiomarina fontislapidosi</name>
    <dbReference type="NCBI Taxonomy" id="263723"/>
    <lineage>
        <taxon>Bacteria</taxon>
        <taxon>Pseudomonadati</taxon>
        <taxon>Pseudomonadota</taxon>
        <taxon>Gammaproteobacteria</taxon>
        <taxon>Alteromonadales</taxon>
        <taxon>Idiomarinaceae</taxon>
        <taxon>Idiomarina</taxon>
    </lineage>
</organism>
<dbReference type="PANTHER" id="PTHR46268">
    <property type="entry name" value="STRESS RESPONSE PROTEIN NHAX"/>
    <property type="match status" value="1"/>
</dbReference>
<comment type="caution">
    <text evidence="3">The sequence shown here is derived from an EMBL/GenBank/DDBJ whole genome shotgun (WGS) entry which is preliminary data.</text>
</comment>
<proteinExistence type="inferred from homology"/>
<keyword evidence="4" id="KW-1185">Reference proteome</keyword>
<dbReference type="InterPro" id="IPR006016">
    <property type="entry name" value="UspA"/>
</dbReference>
<feature type="domain" description="UspA" evidence="2">
    <location>
        <begin position="1"/>
        <end position="156"/>
    </location>
</feature>
<evidence type="ECO:0000259" key="2">
    <source>
        <dbReference type="Pfam" id="PF00582"/>
    </source>
</evidence>
<comment type="similarity">
    <text evidence="1">Belongs to the universal stress protein A family.</text>
</comment>
<dbReference type="PANTHER" id="PTHR46268:SF6">
    <property type="entry name" value="UNIVERSAL STRESS PROTEIN UP12"/>
    <property type="match status" value="1"/>
</dbReference>
<feature type="domain" description="UspA" evidence="2">
    <location>
        <begin position="164"/>
        <end position="282"/>
    </location>
</feature>
<reference evidence="4" key="1">
    <citation type="journal article" date="2018" name="Front. Microbiol.">
        <title>Genome-Based Analysis Reveals the Taxonomy and Diversity of the Family Idiomarinaceae.</title>
        <authorList>
            <person name="Liu Y."/>
            <person name="Lai Q."/>
            <person name="Shao Z."/>
        </authorList>
    </citation>
    <scope>NUCLEOTIDE SEQUENCE [LARGE SCALE GENOMIC DNA]</scope>
    <source>
        <strain evidence="4">F23</strain>
    </source>
</reference>
<dbReference type="AlphaFoldDB" id="A0A432Y8J8"/>
<dbReference type="Gene3D" id="3.40.50.12370">
    <property type="match status" value="1"/>
</dbReference>